<keyword evidence="3" id="KW-1185">Reference proteome</keyword>
<organism evidence="2 3">
    <name type="scientific">Porcisia hertigi</name>
    <dbReference type="NCBI Taxonomy" id="2761500"/>
    <lineage>
        <taxon>Eukaryota</taxon>
        <taxon>Discoba</taxon>
        <taxon>Euglenozoa</taxon>
        <taxon>Kinetoplastea</taxon>
        <taxon>Metakinetoplastina</taxon>
        <taxon>Trypanosomatida</taxon>
        <taxon>Trypanosomatidae</taxon>
        <taxon>Leishmaniinae</taxon>
        <taxon>Porcisia</taxon>
    </lineage>
</organism>
<dbReference type="InterPro" id="IPR011992">
    <property type="entry name" value="EF-hand-dom_pair"/>
</dbReference>
<gene>
    <name evidence="2" type="ORF">JKF63_01151</name>
</gene>
<reference evidence="2 3" key="1">
    <citation type="submission" date="2021-02" db="EMBL/GenBank/DDBJ databases">
        <title>Porcisia hertigi Genome sequencing and assembly.</title>
        <authorList>
            <person name="Almutairi H."/>
            <person name="Gatherer D."/>
        </authorList>
    </citation>
    <scope>NUCLEOTIDE SEQUENCE [LARGE SCALE GENOMIC DNA]</scope>
    <source>
        <strain evidence="2 3">C119</strain>
    </source>
</reference>
<evidence type="ECO:0008006" key="4">
    <source>
        <dbReference type="Google" id="ProtNLM"/>
    </source>
</evidence>
<dbReference type="GeneID" id="94287276"/>
<dbReference type="OrthoDB" id="267118at2759"/>
<dbReference type="EMBL" id="JAFJZO010000035">
    <property type="protein sequence ID" value="KAG5492572.1"/>
    <property type="molecule type" value="Genomic_DNA"/>
</dbReference>
<feature type="compositionally biased region" description="Basic and acidic residues" evidence="1">
    <location>
        <begin position="173"/>
        <end position="185"/>
    </location>
</feature>
<dbReference type="SUPFAM" id="SSF47473">
    <property type="entry name" value="EF-hand"/>
    <property type="match status" value="1"/>
</dbReference>
<sequence length="466" mass="50157">MTPVNVERVNSVFHLFAVDTSDAQAVTATAPGGISELYIPTHFLAVAAREVGYYPTSSAVFRFITTVEGAAAGVVTFAAFLQFCEDVAHTNQLGRSLIYKMVDNIDPRGCEIISCRDLYLLLTSGSANITEGELNAIMELLDPTNCGHVQLNDLAAVLIDACEGQQSVSRSQSRLEHPRQREQEKQLSVADTRVSTKQSRTMHHSASKTAAGVTFRAGPQASALQQRHRQKRVQVARQSHARQINPQPEDCKPHPKEEETGAPKRRGCEALPSAAAAVKEGGAQKQGHYSSFSAVHKCDSSLKAKEMRSASEMCSELCGGLSNQHDSLEHTHTTITVDLDVQLSIHQSTEKVRREALSPKSSTIIPLMPHCLPQPVASATAAAEAPPHEGAEEGGKPCLNQGHSAEVRIGARGGGDSQKSQSVQPEYFGREPPTTHRSLSMASGRSSVAKHAPVAKEKVPKCCIIL</sequence>
<feature type="region of interest" description="Disordered" evidence="1">
    <location>
        <begin position="378"/>
        <end position="450"/>
    </location>
</feature>
<dbReference type="KEGG" id="phet:94287276"/>
<evidence type="ECO:0000313" key="3">
    <source>
        <dbReference type="Proteomes" id="UP000674318"/>
    </source>
</evidence>
<name>A0A836HU64_9TRYP</name>
<feature type="compositionally biased region" description="Basic and acidic residues" evidence="1">
    <location>
        <begin position="386"/>
        <end position="395"/>
    </location>
</feature>
<dbReference type="Proteomes" id="UP000674318">
    <property type="component" value="Chromosome 35"/>
</dbReference>
<evidence type="ECO:0000313" key="2">
    <source>
        <dbReference type="EMBL" id="KAG5492572.1"/>
    </source>
</evidence>
<feature type="compositionally biased region" description="Polar residues" evidence="1">
    <location>
        <begin position="435"/>
        <end position="446"/>
    </location>
</feature>
<dbReference type="RefSeq" id="XP_067753356.1">
    <property type="nucleotide sequence ID" value="XM_067897199.1"/>
</dbReference>
<protein>
    <recommendedName>
        <fullName evidence="4">EF-hand domain-containing protein</fullName>
    </recommendedName>
</protein>
<accession>A0A836HU64</accession>
<feature type="compositionally biased region" description="Basic and acidic residues" evidence="1">
    <location>
        <begin position="249"/>
        <end position="266"/>
    </location>
</feature>
<comment type="caution">
    <text evidence="2">The sequence shown here is derived from an EMBL/GenBank/DDBJ whole genome shotgun (WGS) entry which is preliminary data.</text>
</comment>
<feature type="region of interest" description="Disordered" evidence="1">
    <location>
        <begin position="169"/>
        <end position="266"/>
    </location>
</feature>
<proteinExistence type="predicted"/>
<evidence type="ECO:0000256" key="1">
    <source>
        <dbReference type="SAM" id="MobiDB-lite"/>
    </source>
</evidence>
<dbReference type="AlphaFoldDB" id="A0A836HU64"/>
<dbReference type="Gene3D" id="1.10.238.10">
    <property type="entry name" value="EF-hand"/>
    <property type="match status" value="1"/>
</dbReference>